<dbReference type="EMBL" id="LAZR01035598">
    <property type="protein sequence ID" value="KKL27087.1"/>
    <property type="molecule type" value="Genomic_DNA"/>
</dbReference>
<protein>
    <submittedName>
        <fullName evidence="1">Uncharacterized protein</fullName>
    </submittedName>
</protein>
<reference evidence="1" key="1">
    <citation type="journal article" date="2015" name="Nature">
        <title>Complex archaea that bridge the gap between prokaryotes and eukaryotes.</title>
        <authorList>
            <person name="Spang A."/>
            <person name="Saw J.H."/>
            <person name="Jorgensen S.L."/>
            <person name="Zaremba-Niedzwiedzka K."/>
            <person name="Martijn J."/>
            <person name="Lind A.E."/>
            <person name="van Eijk R."/>
            <person name="Schleper C."/>
            <person name="Guy L."/>
            <person name="Ettema T.J."/>
        </authorList>
    </citation>
    <scope>NUCLEOTIDE SEQUENCE</scope>
</reference>
<name>A0A0F9CKW6_9ZZZZ</name>
<evidence type="ECO:0000313" key="1">
    <source>
        <dbReference type="EMBL" id="KKL27087.1"/>
    </source>
</evidence>
<sequence>MSTPTEGSTWTYFTWRGCSKCGETDGVTFRVRPGAIPESKCACGHEDVTKPHKFAPSEASTPTGVALTVHLVWTEDSFPIQGGLDETK</sequence>
<dbReference type="AlphaFoldDB" id="A0A0F9CKW6"/>
<comment type="caution">
    <text evidence="1">The sequence shown here is derived from an EMBL/GenBank/DDBJ whole genome shotgun (WGS) entry which is preliminary data.</text>
</comment>
<proteinExistence type="predicted"/>
<accession>A0A0F9CKW6</accession>
<organism evidence="1">
    <name type="scientific">marine sediment metagenome</name>
    <dbReference type="NCBI Taxonomy" id="412755"/>
    <lineage>
        <taxon>unclassified sequences</taxon>
        <taxon>metagenomes</taxon>
        <taxon>ecological metagenomes</taxon>
    </lineage>
</organism>
<gene>
    <name evidence="1" type="ORF">LCGC14_2388720</name>
</gene>